<dbReference type="SUPFAM" id="SSF54637">
    <property type="entry name" value="Thioesterase/thiol ester dehydrase-isomerase"/>
    <property type="match status" value="1"/>
</dbReference>
<dbReference type="Gene3D" id="3.10.129.10">
    <property type="entry name" value="Hotdog Thioesterase"/>
    <property type="match status" value="1"/>
</dbReference>
<dbReference type="Proteomes" id="UP001497516">
    <property type="component" value="Chromosome 7"/>
</dbReference>
<protein>
    <recommendedName>
        <fullName evidence="1">MaoC-like domain-containing protein</fullName>
    </recommendedName>
</protein>
<proteinExistence type="predicted"/>
<dbReference type="AlphaFoldDB" id="A0AAV2FZI4"/>
<dbReference type="CDD" id="cd03449">
    <property type="entry name" value="R_hydratase"/>
    <property type="match status" value="1"/>
</dbReference>
<dbReference type="InterPro" id="IPR029069">
    <property type="entry name" value="HotDog_dom_sf"/>
</dbReference>
<feature type="domain" description="MaoC-like" evidence="1">
    <location>
        <begin position="35"/>
        <end position="129"/>
    </location>
</feature>
<name>A0AAV2FZI4_9ROSI</name>
<dbReference type="PANTHER" id="PTHR43437:SF3">
    <property type="entry name" value="HYDROXYACYL-THIOESTER DEHYDRATASE TYPE 2, MITOCHONDRIAL"/>
    <property type="match status" value="1"/>
</dbReference>
<dbReference type="InterPro" id="IPR002539">
    <property type="entry name" value="MaoC-like_dom"/>
</dbReference>
<dbReference type="Pfam" id="PF01575">
    <property type="entry name" value="MaoC_dehydratas"/>
    <property type="match status" value="1"/>
</dbReference>
<dbReference type="InterPro" id="IPR050965">
    <property type="entry name" value="UPF0336/Enoyl-CoA_hydratase"/>
</dbReference>
<dbReference type="GO" id="GO:0006633">
    <property type="term" value="P:fatty acid biosynthetic process"/>
    <property type="evidence" value="ECO:0007669"/>
    <property type="project" value="TreeGrafter"/>
</dbReference>
<dbReference type="EMBL" id="OZ034820">
    <property type="protein sequence ID" value="CAL1403374.1"/>
    <property type="molecule type" value="Genomic_DNA"/>
</dbReference>
<sequence length="163" mass="18128">MAAAMKKRLLQSAAFSPKFFSTTASRVLRTGDTLRQTRVFSCEDILRYSEVSHDSNPLHFDPEVARGSGFEDRVVHGMLVAALFPWIISSNFPGAIYASQSLHFKMPVYIGEEIIGEVVATSVREHKNKYIAKFATKCFKKKGDLLVIDGEATAILPSICQQQ</sequence>
<reference evidence="2 3" key="1">
    <citation type="submission" date="2024-04" db="EMBL/GenBank/DDBJ databases">
        <authorList>
            <person name="Fracassetti M."/>
        </authorList>
    </citation>
    <scope>NUCLEOTIDE SEQUENCE [LARGE SCALE GENOMIC DNA]</scope>
</reference>
<organism evidence="2 3">
    <name type="scientific">Linum trigynum</name>
    <dbReference type="NCBI Taxonomy" id="586398"/>
    <lineage>
        <taxon>Eukaryota</taxon>
        <taxon>Viridiplantae</taxon>
        <taxon>Streptophyta</taxon>
        <taxon>Embryophyta</taxon>
        <taxon>Tracheophyta</taxon>
        <taxon>Spermatophyta</taxon>
        <taxon>Magnoliopsida</taxon>
        <taxon>eudicotyledons</taxon>
        <taxon>Gunneridae</taxon>
        <taxon>Pentapetalae</taxon>
        <taxon>rosids</taxon>
        <taxon>fabids</taxon>
        <taxon>Malpighiales</taxon>
        <taxon>Linaceae</taxon>
        <taxon>Linum</taxon>
    </lineage>
</organism>
<evidence type="ECO:0000313" key="3">
    <source>
        <dbReference type="Proteomes" id="UP001497516"/>
    </source>
</evidence>
<dbReference type="GO" id="GO:0019171">
    <property type="term" value="F:(3R)-hydroxyacyl-[acyl-carrier-protein] dehydratase activity"/>
    <property type="evidence" value="ECO:0007669"/>
    <property type="project" value="TreeGrafter"/>
</dbReference>
<gene>
    <name evidence="2" type="ORF">LTRI10_LOCUS43313</name>
</gene>
<evidence type="ECO:0000259" key="1">
    <source>
        <dbReference type="Pfam" id="PF01575"/>
    </source>
</evidence>
<accession>A0AAV2FZI4</accession>
<keyword evidence="3" id="KW-1185">Reference proteome</keyword>
<evidence type="ECO:0000313" key="2">
    <source>
        <dbReference type="EMBL" id="CAL1403374.1"/>
    </source>
</evidence>
<dbReference type="PANTHER" id="PTHR43437">
    <property type="entry name" value="HYDROXYACYL-THIOESTER DEHYDRATASE TYPE 2, MITOCHONDRIAL-RELATED"/>
    <property type="match status" value="1"/>
</dbReference>
<dbReference type="GO" id="GO:0005739">
    <property type="term" value="C:mitochondrion"/>
    <property type="evidence" value="ECO:0007669"/>
    <property type="project" value="TreeGrafter"/>
</dbReference>